<reference evidence="1 2" key="1">
    <citation type="submission" date="2021-05" db="EMBL/GenBank/DDBJ databases">
        <authorList>
            <person name="Zahm M."/>
            <person name="Klopp C."/>
            <person name="Cabau C."/>
            <person name="Kuhl H."/>
            <person name="Suciu R."/>
            <person name="Ciorpac M."/>
            <person name="Holostenco D."/>
            <person name="Gessner J."/>
            <person name="Wuertz S."/>
            <person name="Hohne C."/>
            <person name="Stock M."/>
            <person name="Gislard M."/>
            <person name="Lluch J."/>
            <person name="Milhes M."/>
            <person name="Lampietro C."/>
            <person name="Lopez Roques C."/>
            <person name="Donnadieu C."/>
            <person name="Du K."/>
            <person name="Schartl M."/>
            <person name="Guiguen Y."/>
        </authorList>
    </citation>
    <scope>NUCLEOTIDE SEQUENCE [LARGE SCALE GENOMIC DNA]</scope>
    <source>
        <strain evidence="1">Hh-F2</strain>
        <tissue evidence="1">Blood</tissue>
    </source>
</reference>
<evidence type="ECO:0000313" key="1">
    <source>
        <dbReference type="EMBL" id="KAK6492609.1"/>
    </source>
</evidence>
<keyword evidence="2" id="KW-1185">Reference proteome</keyword>
<dbReference type="EMBL" id="JAHFZB010000002">
    <property type="protein sequence ID" value="KAK6492609.1"/>
    <property type="molecule type" value="Genomic_DNA"/>
</dbReference>
<proteinExistence type="predicted"/>
<comment type="caution">
    <text evidence="1">The sequence shown here is derived from an EMBL/GenBank/DDBJ whole genome shotgun (WGS) entry which is preliminary data.</text>
</comment>
<evidence type="ECO:0008006" key="3">
    <source>
        <dbReference type="Google" id="ProtNLM"/>
    </source>
</evidence>
<dbReference type="Proteomes" id="UP001369086">
    <property type="component" value="Unassembled WGS sequence"/>
</dbReference>
<accession>A0ABR1A6B0</accession>
<sequence>MNDKQACYMQSIQAALKSSTTVVITLEPQLSARSCDCSSVDCPDSCCACFEKQHTCTHQRELSTATSN</sequence>
<name>A0ABR1A6B0_HUSHU</name>
<evidence type="ECO:0000313" key="2">
    <source>
        <dbReference type="Proteomes" id="UP001369086"/>
    </source>
</evidence>
<protein>
    <recommendedName>
        <fullName evidence="3">Metallothionein</fullName>
    </recommendedName>
</protein>
<organism evidence="1 2">
    <name type="scientific">Huso huso</name>
    <name type="common">Beluga</name>
    <name type="synonym">Acipenser huso</name>
    <dbReference type="NCBI Taxonomy" id="61971"/>
    <lineage>
        <taxon>Eukaryota</taxon>
        <taxon>Metazoa</taxon>
        <taxon>Chordata</taxon>
        <taxon>Craniata</taxon>
        <taxon>Vertebrata</taxon>
        <taxon>Euteleostomi</taxon>
        <taxon>Actinopterygii</taxon>
        <taxon>Chondrostei</taxon>
        <taxon>Acipenseriformes</taxon>
        <taxon>Acipenseridae</taxon>
        <taxon>Huso</taxon>
    </lineage>
</organism>
<gene>
    <name evidence="1" type="ORF">HHUSO_G1980</name>
</gene>